<feature type="transmembrane region" description="Helical" evidence="1">
    <location>
        <begin position="13"/>
        <end position="34"/>
    </location>
</feature>
<gene>
    <name evidence="2" type="ORF">HMPREF9429_00941</name>
</gene>
<keyword evidence="1" id="KW-1133">Transmembrane helix</keyword>
<dbReference type="PROSITE" id="PS51257">
    <property type="entry name" value="PROKAR_LIPOPROTEIN"/>
    <property type="match status" value="1"/>
</dbReference>
<dbReference type="HOGENOM" id="CLU_3292204_0_0_9"/>
<protein>
    <submittedName>
        <fullName evidence="2">Uncharacterized protein</fullName>
    </submittedName>
</protein>
<evidence type="ECO:0000313" key="2">
    <source>
        <dbReference type="EMBL" id="EFQ04337.1"/>
    </source>
</evidence>
<name>E2ZBV9_9FIRM</name>
<dbReference type="EMBL" id="AECS01000036">
    <property type="protein sequence ID" value="EFQ04337.1"/>
    <property type="molecule type" value="Genomic_DNA"/>
</dbReference>
<accession>E2ZBV9</accession>
<dbReference type="Proteomes" id="UP000003195">
    <property type="component" value="Unassembled WGS sequence"/>
</dbReference>
<organism evidence="2 3">
    <name type="scientific">Megasphaera micronuciformis F0359</name>
    <dbReference type="NCBI Taxonomy" id="706434"/>
    <lineage>
        <taxon>Bacteria</taxon>
        <taxon>Bacillati</taxon>
        <taxon>Bacillota</taxon>
        <taxon>Negativicutes</taxon>
        <taxon>Veillonellales</taxon>
        <taxon>Veillonellaceae</taxon>
        <taxon>Megasphaera</taxon>
    </lineage>
</organism>
<keyword evidence="1" id="KW-0472">Membrane</keyword>
<sequence>MTNGRQSIMISEMVGYCALLFYFILGSCPGLSIFTKKIYS</sequence>
<dbReference type="STRING" id="706434.HMPREF9429_00941"/>
<dbReference type="AlphaFoldDB" id="E2ZBV9"/>
<proteinExistence type="predicted"/>
<evidence type="ECO:0000313" key="3">
    <source>
        <dbReference type="Proteomes" id="UP000003195"/>
    </source>
</evidence>
<keyword evidence="1" id="KW-0812">Transmembrane</keyword>
<evidence type="ECO:0000256" key="1">
    <source>
        <dbReference type="SAM" id="Phobius"/>
    </source>
</evidence>
<reference evidence="2 3" key="1">
    <citation type="submission" date="2010-08" db="EMBL/GenBank/DDBJ databases">
        <authorList>
            <person name="Weinstock G."/>
            <person name="Sodergren E."/>
            <person name="Clifton S."/>
            <person name="Fulton L."/>
            <person name="Fulton B."/>
            <person name="Courtney L."/>
            <person name="Fronick C."/>
            <person name="Harrison M."/>
            <person name="Strong C."/>
            <person name="Farmer C."/>
            <person name="Delahaunty K."/>
            <person name="Markovic C."/>
            <person name="Hall O."/>
            <person name="Minx P."/>
            <person name="Tomlinson C."/>
            <person name="Mitreva M."/>
            <person name="Hou S."/>
            <person name="Chen J."/>
            <person name="Wollam A."/>
            <person name="Pepin K.H."/>
            <person name="Johnson M."/>
            <person name="Bhonagiri V."/>
            <person name="Zhang X."/>
            <person name="Suruliraj S."/>
            <person name="Warren W."/>
            <person name="Chinwalla A."/>
            <person name="Mardis E.R."/>
            <person name="Wilson R.K."/>
        </authorList>
    </citation>
    <scope>NUCLEOTIDE SEQUENCE [LARGE SCALE GENOMIC DNA]</scope>
    <source>
        <strain evidence="2 3">F0359</strain>
    </source>
</reference>
<comment type="caution">
    <text evidence="2">The sequence shown here is derived from an EMBL/GenBank/DDBJ whole genome shotgun (WGS) entry which is preliminary data.</text>
</comment>
<keyword evidence="3" id="KW-1185">Reference proteome</keyword>